<dbReference type="SUPFAM" id="SSF48619">
    <property type="entry name" value="Phospholipase A2, PLA2"/>
    <property type="match status" value="1"/>
</dbReference>
<keyword evidence="2" id="KW-0964">Secreted</keyword>
<dbReference type="Pfam" id="PF08398">
    <property type="entry name" value="Phospholip_A2_4"/>
    <property type="match status" value="1"/>
</dbReference>
<organism evidence="4 5">
    <name type="scientific">Bacillus seohaeanensis</name>
    <dbReference type="NCBI Taxonomy" id="284580"/>
    <lineage>
        <taxon>Bacteria</taxon>
        <taxon>Bacillati</taxon>
        <taxon>Bacillota</taxon>
        <taxon>Bacilli</taxon>
        <taxon>Bacillales</taxon>
        <taxon>Bacillaceae</taxon>
        <taxon>Bacillus</taxon>
    </lineage>
</organism>
<sequence length="114" mass="13059">MTQRKDRGFRICLPRGYKWCGPGCSGPGAPINDVDACCKAHDDCYRKFGRSCRCDHEFMDCLRPKISSCSKEGRDAALLYKYMRIRQLFTCCFCKDCKAKNAPSSPASDKRRWI</sequence>
<dbReference type="Proteomes" id="UP001597506">
    <property type="component" value="Unassembled WGS sequence"/>
</dbReference>
<comment type="subcellular location">
    <subcellularLocation>
        <location evidence="1">Secreted</location>
    </subcellularLocation>
</comment>
<evidence type="ECO:0000313" key="4">
    <source>
        <dbReference type="EMBL" id="MFD2682383.1"/>
    </source>
</evidence>
<evidence type="ECO:0000259" key="3">
    <source>
        <dbReference type="Pfam" id="PF08398"/>
    </source>
</evidence>
<dbReference type="RefSeq" id="WP_377937063.1">
    <property type="nucleotide sequence ID" value="NZ_JBHUMF010000031.1"/>
</dbReference>
<accession>A0ABW5RV21</accession>
<proteinExistence type="predicted"/>
<gene>
    <name evidence="4" type="ORF">ACFSUL_16705</name>
</gene>
<feature type="domain" description="Phospholipase A2-like" evidence="3">
    <location>
        <begin position="15"/>
        <end position="49"/>
    </location>
</feature>
<comment type="caution">
    <text evidence="4">The sequence shown here is derived from an EMBL/GenBank/DDBJ whole genome shotgun (WGS) entry which is preliminary data.</text>
</comment>
<keyword evidence="5" id="KW-1185">Reference proteome</keyword>
<dbReference type="Gene3D" id="1.20.90.10">
    <property type="entry name" value="Phospholipase A2 domain"/>
    <property type="match status" value="1"/>
</dbReference>
<evidence type="ECO:0000313" key="5">
    <source>
        <dbReference type="Proteomes" id="UP001597506"/>
    </source>
</evidence>
<evidence type="ECO:0000256" key="1">
    <source>
        <dbReference type="ARBA" id="ARBA00004613"/>
    </source>
</evidence>
<dbReference type="InterPro" id="IPR033113">
    <property type="entry name" value="PLA2_histidine"/>
</dbReference>
<dbReference type="InterPro" id="IPR036444">
    <property type="entry name" value="PLipase_A2_dom_sf"/>
</dbReference>
<reference evidence="5" key="1">
    <citation type="journal article" date="2019" name="Int. J. Syst. Evol. Microbiol.">
        <title>The Global Catalogue of Microorganisms (GCM) 10K type strain sequencing project: providing services to taxonomists for standard genome sequencing and annotation.</title>
        <authorList>
            <consortium name="The Broad Institute Genomics Platform"/>
            <consortium name="The Broad Institute Genome Sequencing Center for Infectious Disease"/>
            <person name="Wu L."/>
            <person name="Ma J."/>
        </authorList>
    </citation>
    <scope>NUCLEOTIDE SEQUENCE [LARGE SCALE GENOMIC DNA]</scope>
    <source>
        <strain evidence="5">KCTC 3913</strain>
    </source>
</reference>
<dbReference type="PROSITE" id="PS00118">
    <property type="entry name" value="PA2_HIS"/>
    <property type="match status" value="1"/>
</dbReference>
<evidence type="ECO:0000256" key="2">
    <source>
        <dbReference type="ARBA" id="ARBA00022525"/>
    </source>
</evidence>
<name>A0ABW5RV21_9BACI</name>
<dbReference type="EMBL" id="JBHUMF010000031">
    <property type="protein sequence ID" value="MFD2682383.1"/>
    <property type="molecule type" value="Genomic_DNA"/>
</dbReference>
<dbReference type="InterPro" id="IPR013607">
    <property type="entry name" value="Phospholipase_A2-like"/>
</dbReference>
<protein>
    <submittedName>
        <fullName evidence="4">Phospholipase</fullName>
    </submittedName>
</protein>